<dbReference type="SUPFAM" id="SSF101116">
    <property type="entry name" value="Flagellar export chaperone FliS"/>
    <property type="match status" value="1"/>
</dbReference>
<keyword evidence="8" id="KW-1185">Reference proteome</keyword>
<evidence type="ECO:0000256" key="2">
    <source>
        <dbReference type="ARBA" id="ARBA00008787"/>
    </source>
</evidence>
<organism evidence="7 8">
    <name type="scientific">Pollutimonas subterranea</name>
    <dbReference type="NCBI Taxonomy" id="2045210"/>
    <lineage>
        <taxon>Bacteria</taxon>
        <taxon>Pseudomonadati</taxon>
        <taxon>Pseudomonadota</taxon>
        <taxon>Betaproteobacteria</taxon>
        <taxon>Burkholderiales</taxon>
        <taxon>Alcaligenaceae</taxon>
        <taxon>Pollutimonas</taxon>
    </lineage>
</organism>
<keyword evidence="4 6" id="KW-1005">Bacterial flagellum biogenesis</keyword>
<dbReference type="AlphaFoldDB" id="A0A2N4TYZ5"/>
<evidence type="ECO:0000256" key="5">
    <source>
        <dbReference type="ARBA" id="ARBA00023186"/>
    </source>
</evidence>
<evidence type="ECO:0000256" key="4">
    <source>
        <dbReference type="ARBA" id="ARBA00022795"/>
    </source>
</evidence>
<protein>
    <recommendedName>
        <fullName evidence="6">Flagellar secretion chaperone FliS</fullName>
    </recommendedName>
</protein>
<evidence type="ECO:0000313" key="7">
    <source>
        <dbReference type="EMBL" id="PLC47984.1"/>
    </source>
</evidence>
<keyword evidence="5" id="KW-0143">Chaperone</keyword>
<dbReference type="GO" id="GO:0005829">
    <property type="term" value="C:cytosol"/>
    <property type="evidence" value="ECO:0007669"/>
    <property type="project" value="UniProtKB-SubCell"/>
</dbReference>
<dbReference type="EMBL" id="PDNW01000033">
    <property type="protein sequence ID" value="PLC47984.1"/>
    <property type="molecule type" value="Genomic_DNA"/>
</dbReference>
<dbReference type="CDD" id="cd16098">
    <property type="entry name" value="FliS"/>
    <property type="match status" value="1"/>
</dbReference>
<keyword evidence="7" id="KW-0966">Cell projection</keyword>
<keyword evidence="3 6" id="KW-0963">Cytoplasm</keyword>
<accession>A0A2N4TYZ5</accession>
<comment type="similarity">
    <text evidence="2 6">Belongs to the FliS family.</text>
</comment>
<evidence type="ECO:0000256" key="1">
    <source>
        <dbReference type="ARBA" id="ARBA00004514"/>
    </source>
</evidence>
<sequence>MTYSLARGTQRQHSAQAYANIGLETEVFSASPQHLITLLFNGAHAAILKAKLHMESNNIEGRGMAISKAIDIVDSGLKASIDLKSGGELATNLVATYELIIRNLLLANLNADIDKLALAERLLVDISSAWRIAVDPRIDAPSGQTA</sequence>
<comment type="caution">
    <text evidence="7">The sequence shown here is derived from an EMBL/GenBank/DDBJ whole genome shotgun (WGS) entry which is preliminary data.</text>
</comment>
<dbReference type="PANTHER" id="PTHR34773">
    <property type="entry name" value="FLAGELLAR SECRETION CHAPERONE FLIS"/>
    <property type="match status" value="1"/>
</dbReference>
<dbReference type="RefSeq" id="WP_102075812.1">
    <property type="nucleotide sequence ID" value="NZ_PDNW01000033.1"/>
</dbReference>
<dbReference type="InterPro" id="IPR003713">
    <property type="entry name" value="FliS"/>
</dbReference>
<dbReference type="PANTHER" id="PTHR34773:SF1">
    <property type="entry name" value="FLAGELLAR SECRETION CHAPERONE FLIS"/>
    <property type="match status" value="1"/>
</dbReference>
<evidence type="ECO:0000256" key="3">
    <source>
        <dbReference type="ARBA" id="ARBA00022490"/>
    </source>
</evidence>
<keyword evidence="7" id="KW-0282">Flagellum</keyword>
<dbReference type="Pfam" id="PF02561">
    <property type="entry name" value="FliS"/>
    <property type="match status" value="1"/>
</dbReference>
<dbReference type="NCBIfam" id="TIGR00208">
    <property type="entry name" value="fliS"/>
    <property type="match status" value="1"/>
</dbReference>
<reference evidence="7 8" key="1">
    <citation type="submission" date="2017-10" db="EMBL/GenBank/DDBJ databases">
        <title>Two draft genome sequences of Pusillimonas sp. strains isolated from a nitrate- and radionuclide-contaminated groundwater in Russia.</title>
        <authorList>
            <person name="Grouzdev D.S."/>
            <person name="Tourova T.P."/>
            <person name="Goeva M.A."/>
            <person name="Babich T.L."/>
            <person name="Sokolova D.S."/>
            <person name="Abdullin R."/>
            <person name="Poltaraus A.B."/>
            <person name="Toshchakov S.V."/>
            <person name="Nazina T.N."/>
        </authorList>
    </citation>
    <scope>NUCLEOTIDE SEQUENCE [LARGE SCALE GENOMIC DNA]</scope>
    <source>
        <strain evidence="7 8">JR1/69-3-13</strain>
    </source>
</reference>
<keyword evidence="7" id="KW-0969">Cilium</keyword>
<dbReference type="Proteomes" id="UP000234190">
    <property type="component" value="Unassembled WGS sequence"/>
</dbReference>
<name>A0A2N4TYZ5_9BURK</name>
<gene>
    <name evidence="7" type="primary">fliS</name>
    <name evidence="7" type="ORF">CR159_20525</name>
</gene>
<dbReference type="GO" id="GO:0071973">
    <property type="term" value="P:bacterial-type flagellum-dependent cell motility"/>
    <property type="evidence" value="ECO:0007669"/>
    <property type="project" value="TreeGrafter"/>
</dbReference>
<comment type="subcellular location">
    <subcellularLocation>
        <location evidence="1 6">Cytoplasm</location>
        <location evidence="1 6">Cytosol</location>
    </subcellularLocation>
</comment>
<dbReference type="InterPro" id="IPR036584">
    <property type="entry name" value="FliS_sf"/>
</dbReference>
<dbReference type="OrthoDB" id="9792010at2"/>
<dbReference type="GO" id="GO:0044780">
    <property type="term" value="P:bacterial-type flagellum assembly"/>
    <property type="evidence" value="ECO:0007669"/>
    <property type="project" value="InterPro"/>
</dbReference>
<dbReference type="Gene3D" id="1.20.120.340">
    <property type="entry name" value="Flagellar protein FliS"/>
    <property type="match status" value="1"/>
</dbReference>
<dbReference type="PIRSF" id="PIRSF039090">
    <property type="entry name" value="Flis"/>
    <property type="match status" value="1"/>
</dbReference>
<evidence type="ECO:0000313" key="8">
    <source>
        <dbReference type="Proteomes" id="UP000234190"/>
    </source>
</evidence>
<proteinExistence type="inferred from homology"/>
<evidence type="ECO:0000256" key="6">
    <source>
        <dbReference type="PIRNR" id="PIRNR039090"/>
    </source>
</evidence>